<dbReference type="Proteomes" id="UP000321046">
    <property type="component" value="Unassembled WGS sequence"/>
</dbReference>
<dbReference type="OrthoDB" id="345021at2"/>
<name>A0A5C6X2J7_9DELT</name>
<dbReference type="RefSeq" id="WP_146974901.1">
    <property type="nucleotide sequence ID" value="NZ_VOSL01000054.1"/>
</dbReference>
<dbReference type="EMBL" id="VOSL01000054">
    <property type="protein sequence ID" value="TXD34519.1"/>
    <property type="molecule type" value="Genomic_DNA"/>
</dbReference>
<sequence>MVQAFHELDHHSTLKGLADHGAINYGIAGAGAMILGNRQGIGPNKDCINCKFEEFFMASWPKGEPALNVRVDESGKAVEALWPDDPSNVYHSYVRDPVRIRNLHAGPRAGQSQSPTRLFYGEPTQSVGRGLVPLRNSQGGDP</sequence>
<feature type="region of interest" description="Disordered" evidence="1">
    <location>
        <begin position="122"/>
        <end position="142"/>
    </location>
</feature>
<gene>
    <name evidence="2" type="ORF">FRC96_12910</name>
</gene>
<evidence type="ECO:0000313" key="3">
    <source>
        <dbReference type="Proteomes" id="UP000321046"/>
    </source>
</evidence>
<comment type="caution">
    <text evidence="2">The sequence shown here is derived from an EMBL/GenBank/DDBJ whole genome shotgun (WGS) entry which is preliminary data.</text>
</comment>
<protein>
    <submittedName>
        <fullName evidence="2">Uncharacterized protein</fullName>
    </submittedName>
</protein>
<evidence type="ECO:0000313" key="2">
    <source>
        <dbReference type="EMBL" id="TXD34519.1"/>
    </source>
</evidence>
<organism evidence="2 3">
    <name type="scientific">Lujinxingia vulgaris</name>
    <dbReference type="NCBI Taxonomy" id="2600176"/>
    <lineage>
        <taxon>Bacteria</taxon>
        <taxon>Deltaproteobacteria</taxon>
        <taxon>Bradymonadales</taxon>
        <taxon>Lujinxingiaceae</taxon>
        <taxon>Lujinxingia</taxon>
    </lineage>
</organism>
<dbReference type="AlphaFoldDB" id="A0A5C6X2J7"/>
<evidence type="ECO:0000256" key="1">
    <source>
        <dbReference type="SAM" id="MobiDB-lite"/>
    </source>
</evidence>
<accession>A0A5C6X2J7</accession>
<proteinExistence type="predicted"/>
<reference evidence="2 3" key="1">
    <citation type="submission" date="2019-08" db="EMBL/GenBank/DDBJ databases">
        <title>Bradymonadales sp. TMQ2.</title>
        <authorList>
            <person name="Liang Q."/>
        </authorList>
    </citation>
    <scope>NUCLEOTIDE SEQUENCE [LARGE SCALE GENOMIC DNA]</scope>
    <source>
        <strain evidence="2 3">TMQ2</strain>
    </source>
</reference>